<evidence type="ECO:0000313" key="3">
    <source>
        <dbReference type="EMBL" id="KAK8064317.1"/>
    </source>
</evidence>
<dbReference type="Pfam" id="PF13087">
    <property type="entry name" value="AAA_12"/>
    <property type="match status" value="1"/>
</dbReference>
<dbReference type="InterPro" id="IPR027417">
    <property type="entry name" value="P-loop_NTPase"/>
</dbReference>
<organism evidence="3 4">
    <name type="scientific">Apiospora saccharicola</name>
    <dbReference type="NCBI Taxonomy" id="335842"/>
    <lineage>
        <taxon>Eukaryota</taxon>
        <taxon>Fungi</taxon>
        <taxon>Dikarya</taxon>
        <taxon>Ascomycota</taxon>
        <taxon>Pezizomycotina</taxon>
        <taxon>Sordariomycetes</taxon>
        <taxon>Xylariomycetidae</taxon>
        <taxon>Amphisphaeriales</taxon>
        <taxon>Apiosporaceae</taxon>
        <taxon>Apiospora</taxon>
    </lineage>
</organism>
<dbReference type="PANTHER" id="PTHR10887:SF495">
    <property type="entry name" value="HELICASE SENATAXIN ISOFORM X1-RELATED"/>
    <property type="match status" value="1"/>
</dbReference>
<name>A0ABR1UZH3_9PEZI</name>
<reference evidence="3 4" key="1">
    <citation type="submission" date="2023-01" db="EMBL/GenBank/DDBJ databases">
        <title>Analysis of 21 Apiospora genomes using comparative genomics revels a genus with tremendous synthesis potential of carbohydrate active enzymes and secondary metabolites.</title>
        <authorList>
            <person name="Sorensen T."/>
        </authorList>
    </citation>
    <scope>NUCLEOTIDE SEQUENCE [LARGE SCALE GENOMIC DNA]</scope>
    <source>
        <strain evidence="3 4">CBS 83171</strain>
    </source>
</reference>
<evidence type="ECO:0000259" key="2">
    <source>
        <dbReference type="Pfam" id="PF13087"/>
    </source>
</evidence>
<dbReference type="CDD" id="cd18808">
    <property type="entry name" value="SF1_C_Upf1"/>
    <property type="match status" value="1"/>
</dbReference>
<dbReference type="InterPro" id="IPR047187">
    <property type="entry name" value="SF1_C_Upf1"/>
</dbReference>
<dbReference type="Gene3D" id="3.40.50.300">
    <property type="entry name" value="P-loop containing nucleotide triphosphate hydrolases"/>
    <property type="match status" value="2"/>
</dbReference>
<comment type="caution">
    <text evidence="3">The sequence shown here is derived from an EMBL/GenBank/DDBJ whole genome shotgun (WGS) entry which is preliminary data.</text>
</comment>
<feature type="region of interest" description="Disordered" evidence="1">
    <location>
        <begin position="17"/>
        <end position="43"/>
    </location>
</feature>
<keyword evidence="4" id="KW-1185">Reference proteome</keyword>
<dbReference type="Proteomes" id="UP001446871">
    <property type="component" value="Unassembled WGS sequence"/>
</dbReference>
<protein>
    <submittedName>
        <fullName evidence="3">NAM7-nonsense-mediated mRNA decay protein</fullName>
    </submittedName>
</protein>
<dbReference type="InterPro" id="IPR041679">
    <property type="entry name" value="DNA2/NAM7-like_C"/>
</dbReference>
<dbReference type="InterPro" id="IPR045055">
    <property type="entry name" value="DNA2/NAM7-like"/>
</dbReference>
<accession>A0ABR1UZH3</accession>
<feature type="domain" description="DNA2/NAM7 helicase-like C-terminal" evidence="2">
    <location>
        <begin position="305"/>
        <end position="510"/>
    </location>
</feature>
<dbReference type="EMBL" id="JAQQWM010000005">
    <property type="protein sequence ID" value="KAK8064317.1"/>
    <property type="molecule type" value="Genomic_DNA"/>
</dbReference>
<dbReference type="SUPFAM" id="SSF52540">
    <property type="entry name" value="P-loop containing nucleoside triphosphate hydrolases"/>
    <property type="match status" value="1"/>
</dbReference>
<proteinExistence type="predicted"/>
<sequence>MVNQDAMFKNIDGVAVGDNDTASASQSGSDKPDTGDSSNTGSKGKDAMFAKVKVFVQVASNVQGDDLCEKFDKMIKQLGLKVRVLRLNMIERELRNAASKGYEDDELVYDPMTEMESTVESEMEISKAMAQYRQDKKAQSGVHGGVYSVSEVAWAMVDGAGGTDNLDLGPDYAGVVGQIARLRERRKEDPDLFFAREIKDYCQLWRQLICMIISDADIIVGTPTAAKKIADNPDIDFKPLVVWSDEAGRATEAAGLASFAFFPEAIFRALSGDAKQPHAMIFSGAGKPEDKVKKGEIVNQFVRQLETSILERMGEGRCPVSNLRITHRMRGGLETFPSEQFYEGKMKSAHNDLTDEYDRVHQFLGLYRRGTGGPVLMLNMPSYEAQDGTSYLNHTNAGFVVRAVVNAFKQELCAVHPTETNPGKRARIVIISPYDAQRQLYNELLSRVSDAEFVRDLVDVRTIPHVQGHEGELVFFDTVRTSRLGFLGELENANVCLTRAKYGLFVVGNLNCWKGASAGPFLKLESYLRGCDAVRVYKEANFAVDCARCHQDHDTKKCEGNVACAMCPDRPGHHHTRDCSKPVVKMSAELPAGHVLADISSDGKQAKQ</sequence>
<feature type="compositionally biased region" description="Polar residues" evidence="1">
    <location>
        <begin position="20"/>
        <end position="42"/>
    </location>
</feature>
<evidence type="ECO:0000256" key="1">
    <source>
        <dbReference type="SAM" id="MobiDB-lite"/>
    </source>
</evidence>
<gene>
    <name evidence="3" type="ORF">PG996_008969</name>
</gene>
<evidence type="ECO:0000313" key="4">
    <source>
        <dbReference type="Proteomes" id="UP001446871"/>
    </source>
</evidence>
<dbReference type="PANTHER" id="PTHR10887">
    <property type="entry name" value="DNA2/NAM7 HELICASE FAMILY"/>
    <property type="match status" value="1"/>
</dbReference>